<proteinExistence type="predicted"/>
<dbReference type="Pfam" id="PF16575">
    <property type="entry name" value="CLP1_P"/>
    <property type="match status" value="2"/>
</dbReference>
<keyword evidence="1" id="KW-0547">Nucleotide-binding</keyword>
<feature type="region of interest" description="Disordered" evidence="3">
    <location>
        <begin position="16"/>
        <end position="45"/>
    </location>
</feature>
<evidence type="ECO:0000313" key="5">
    <source>
        <dbReference type="EMBL" id="KAL3693584.1"/>
    </source>
</evidence>
<protein>
    <recommendedName>
        <fullName evidence="4">Clp1 P-loop domain-containing protein</fullName>
    </recommendedName>
</protein>
<organism evidence="5 6">
    <name type="scientific">Riccia sorocarpa</name>
    <dbReference type="NCBI Taxonomy" id="122646"/>
    <lineage>
        <taxon>Eukaryota</taxon>
        <taxon>Viridiplantae</taxon>
        <taxon>Streptophyta</taxon>
        <taxon>Embryophyta</taxon>
        <taxon>Marchantiophyta</taxon>
        <taxon>Marchantiopsida</taxon>
        <taxon>Marchantiidae</taxon>
        <taxon>Marchantiales</taxon>
        <taxon>Ricciaceae</taxon>
        <taxon>Riccia</taxon>
    </lineage>
</organism>
<name>A0ABD3HTB5_9MARC</name>
<dbReference type="EMBL" id="JBJQOH010000003">
    <property type="protein sequence ID" value="KAL3693584.1"/>
    <property type="molecule type" value="Genomic_DNA"/>
</dbReference>
<feature type="domain" description="Clp1 P-loop" evidence="4">
    <location>
        <begin position="146"/>
        <end position="196"/>
    </location>
</feature>
<dbReference type="Proteomes" id="UP001633002">
    <property type="component" value="Unassembled WGS sequence"/>
</dbReference>
<dbReference type="Gene3D" id="3.40.50.300">
    <property type="entry name" value="P-loop containing nucleotide triphosphate hydrolases"/>
    <property type="match status" value="1"/>
</dbReference>
<sequence>MVSYVNVHAVLENRRSQAREAASNSTVQPATSQRADGAHTPGQGPRVIVVGPTDSGKSILTRMLLGWAARKSWKPTYVKLDIGQRSITIPGTIAATPIEMPIDPIEGVPLKVPLVFFYWHTTPRGWKVSIRLSRWASILTWCFIMIEVNTDLYRVLVKELARTPELQFVANPDARAACMVINTVGWAEGIGYEVISSNSSDVLLGA</sequence>
<gene>
    <name evidence="5" type="ORF">R1sor_007235</name>
</gene>
<dbReference type="SUPFAM" id="SSF52540">
    <property type="entry name" value="P-loop containing nucleoside triphosphate hydrolases"/>
    <property type="match status" value="1"/>
</dbReference>
<evidence type="ECO:0000256" key="2">
    <source>
        <dbReference type="ARBA" id="ARBA00022840"/>
    </source>
</evidence>
<dbReference type="PANTHER" id="PTHR12755:SF6">
    <property type="entry name" value="POLYRIBONUCLEOTIDE 5'-HYDROXYL-KINASE CLP1"/>
    <property type="match status" value="1"/>
</dbReference>
<keyword evidence="2" id="KW-0067">ATP-binding</keyword>
<dbReference type="GO" id="GO:0005524">
    <property type="term" value="F:ATP binding"/>
    <property type="evidence" value="ECO:0007669"/>
    <property type="project" value="UniProtKB-KW"/>
</dbReference>
<dbReference type="InterPro" id="IPR045116">
    <property type="entry name" value="Clp1/Grc3"/>
</dbReference>
<reference evidence="5 6" key="1">
    <citation type="submission" date="2024-09" db="EMBL/GenBank/DDBJ databases">
        <title>Chromosome-scale assembly of Riccia sorocarpa.</title>
        <authorList>
            <person name="Paukszto L."/>
        </authorList>
    </citation>
    <scope>NUCLEOTIDE SEQUENCE [LARGE SCALE GENOMIC DNA]</scope>
    <source>
        <strain evidence="5">LP-2024</strain>
        <tissue evidence="5">Aerial parts of the thallus</tissue>
    </source>
</reference>
<dbReference type="AlphaFoldDB" id="A0ABD3HTB5"/>
<dbReference type="InterPro" id="IPR032319">
    <property type="entry name" value="CLP1_P"/>
</dbReference>
<comment type="caution">
    <text evidence="5">The sequence shown here is derived from an EMBL/GenBank/DDBJ whole genome shotgun (WGS) entry which is preliminary data.</text>
</comment>
<keyword evidence="6" id="KW-1185">Reference proteome</keyword>
<feature type="domain" description="Clp1 P-loop" evidence="4">
    <location>
        <begin position="51"/>
        <end position="125"/>
    </location>
</feature>
<dbReference type="InterPro" id="IPR027417">
    <property type="entry name" value="P-loop_NTPase"/>
</dbReference>
<evidence type="ECO:0000313" key="6">
    <source>
        <dbReference type="Proteomes" id="UP001633002"/>
    </source>
</evidence>
<dbReference type="PANTHER" id="PTHR12755">
    <property type="entry name" value="CLEAVAGE/POLYADENYLATION FACTOR IA SUBUNIT CLP1P"/>
    <property type="match status" value="1"/>
</dbReference>
<evidence type="ECO:0000256" key="1">
    <source>
        <dbReference type="ARBA" id="ARBA00022741"/>
    </source>
</evidence>
<evidence type="ECO:0000256" key="3">
    <source>
        <dbReference type="SAM" id="MobiDB-lite"/>
    </source>
</evidence>
<evidence type="ECO:0000259" key="4">
    <source>
        <dbReference type="Pfam" id="PF16575"/>
    </source>
</evidence>
<feature type="compositionally biased region" description="Polar residues" evidence="3">
    <location>
        <begin position="22"/>
        <end position="34"/>
    </location>
</feature>
<accession>A0ABD3HTB5</accession>